<organism evidence="2 3">
    <name type="scientific">Ensete ventricosum</name>
    <name type="common">Abyssinian banana</name>
    <name type="synonym">Musa ensete</name>
    <dbReference type="NCBI Taxonomy" id="4639"/>
    <lineage>
        <taxon>Eukaryota</taxon>
        <taxon>Viridiplantae</taxon>
        <taxon>Streptophyta</taxon>
        <taxon>Embryophyta</taxon>
        <taxon>Tracheophyta</taxon>
        <taxon>Spermatophyta</taxon>
        <taxon>Magnoliopsida</taxon>
        <taxon>Liliopsida</taxon>
        <taxon>Zingiberales</taxon>
        <taxon>Musaceae</taxon>
        <taxon>Ensete</taxon>
    </lineage>
</organism>
<sequence>GTRRGSRLQGDRKGLLPTASPATSRGGDASGMGGHPLAARLPTGKGNRRLIGQGQVHALGRCGWELARSVSGACRGYQACRGYWEFTRMA</sequence>
<proteinExistence type="predicted"/>
<feature type="region of interest" description="Disordered" evidence="1">
    <location>
        <begin position="1"/>
        <end position="46"/>
    </location>
</feature>
<feature type="non-terminal residue" evidence="2">
    <location>
        <position position="1"/>
    </location>
</feature>
<name>A0A426XMQ5_ENSVE</name>
<comment type="caution">
    <text evidence="2">The sequence shown here is derived from an EMBL/GenBank/DDBJ whole genome shotgun (WGS) entry which is preliminary data.</text>
</comment>
<gene>
    <name evidence="2" type="ORF">B296_00003341</name>
</gene>
<evidence type="ECO:0000313" key="2">
    <source>
        <dbReference type="EMBL" id="RRT40779.1"/>
    </source>
</evidence>
<dbReference type="Proteomes" id="UP000287651">
    <property type="component" value="Unassembled WGS sequence"/>
</dbReference>
<evidence type="ECO:0000313" key="3">
    <source>
        <dbReference type="Proteomes" id="UP000287651"/>
    </source>
</evidence>
<accession>A0A426XMQ5</accession>
<protein>
    <submittedName>
        <fullName evidence="2">Uncharacterized protein</fullName>
    </submittedName>
</protein>
<evidence type="ECO:0000256" key="1">
    <source>
        <dbReference type="SAM" id="MobiDB-lite"/>
    </source>
</evidence>
<dbReference type="AlphaFoldDB" id="A0A426XMQ5"/>
<dbReference type="EMBL" id="AMZH03019113">
    <property type="protein sequence ID" value="RRT40779.1"/>
    <property type="molecule type" value="Genomic_DNA"/>
</dbReference>
<reference evidence="2 3" key="1">
    <citation type="journal article" date="2014" name="Agronomy (Basel)">
        <title>A Draft Genome Sequence for Ensete ventricosum, the Drought-Tolerant Tree Against Hunger.</title>
        <authorList>
            <person name="Harrison J."/>
            <person name="Moore K.A."/>
            <person name="Paszkiewicz K."/>
            <person name="Jones T."/>
            <person name="Grant M."/>
            <person name="Ambacheew D."/>
            <person name="Muzemil S."/>
            <person name="Studholme D.J."/>
        </authorList>
    </citation>
    <scope>NUCLEOTIDE SEQUENCE [LARGE SCALE GENOMIC DNA]</scope>
</reference>